<feature type="transmembrane region" description="Helical" evidence="2">
    <location>
        <begin position="111"/>
        <end position="132"/>
    </location>
</feature>
<feature type="transmembrane region" description="Helical" evidence="2">
    <location>
        <begin position="139"/>
        <end position="160"/>
    </location>
</feature>
<organism evidence="4 5">
    <name type="scientific">Paenibacillus urinalis</name>
    <dbReference type="NCBI Taxonomy" id="521520"/>
    <lineage>
        <taxon>Bacteria</taxon>
        <taxon>Bacillati</taxon>
        <taxon>Bacillota</taxon>
        <taxon>Bacilli</taxon>
        <taxon>Bacillales</taxon>
        <taxon>Paenibacillaceae</taxon>
        <taxon>Paenibacillus</taxon>
    </lineage>
</organism>
<dbReference type="PANTHER" id="PTHR42709:SF9">
    <property type="entry name" value="ALKALINE PHOSPHATASE LIKE PROTEIN"/>
    <property type="match status" value="1"/>
</dbReference>
<dbReference type="InterPro" id="IPR032816">
    <property type="entry name" value="VTT_dom"/>
</dbReference>
<comment type="similarity">
    <text evidence="1">Belongs to the DedA family.</text>
</comment>
<keyword evidence="2" id="KW-0472">Membrane</keyword>
<sequence length="208" mass="24229">MNLIDVVERLFDQYGYYVLLIGMPLDFIALPIPPGNSTLTYTGYLVYLGLLEWLPAYLLALTGACLGVTITYAIGYRFGSPLVDRFGKWLSIHPDFLEKTRKRYDKYGDKLLLFVFFVPGVRQFIGYFIGIIRLPYRTVATYAYGGTALWVTVFFLIGYLFGEQWKQVFNMVEKSLTRTLILIGIVFVLYQLVRWILRRIRRAQQNRE</sequence>
<keyword evidence="2" id="KW-1133">Transmembrane helix</keyword>
<dbReference type="InterPro" id="IPR051311">
    <property type="entry name" value="DedA_domain"/>
</dbReference>
<name>A0AAX3MXA0_9BACL</name>
<evidence type="ECO:0000259" key="3">
    <source>
        <dbReference type="Pfam" id="PF09335"/>
    </source>
</evidence>
<evidence type="ECO:0000256" key="1">
    <source>
        <dbReference type="ARBA" id="ARBA00010792"/>
    </source>
</evidence>
<evidence type="ECO:0000256" key="2">
    <source>
        <dbReference type="SAM" id="Phobius"/>
    </source>
</evidence>
<dbReference type="GO" id="GO:0005886">
    <property type="term" value="C:plasma membrane"/>
    <property type="evidence" value="ECO:0007669"/>
    <property type="project" value="TreeGrafter"/>
</dbReference>
<dbReference type="RefSeq" id="WP_274359023.1">
    <property type="nucleotide sequence ID" value="NZ_CP118101.1"/>
</dbReference>
<reference evidence="4" key="1">
    <citation type="submission" date="2023-02" db="EMBL/GenBank/DDBJ databases">
        <title>Pathogen: clinical or host-associated sample.</title>
        <authorList>
            <person name="Hergert J."/>
            <person name="Casey R."/>
            <person name="Wagner J."/>
            <person name="Young E.L."/>
            <person name="Oakeson K.F."/>
        </authorList>
    </citation>
    <scope>NUCLEOTIDE SEQUENCE</scope>
    <source>
        <strain evidence="4">2022CK-00830</strain>
    </source>
</reference>
<dbReference type="AlphaFoldDB" id="A0AAX3MXA0"/>
<gene>
    <name evidence="4" type="ORF">PUW23_20690</name>
</gene>
<evidence type="ECO:0000313" key="5">
    <source>
        <dbReference type="Proteomes" id="UP001220962"/>
    </source>
</evidence>
<protein>
    <submittedName>
        <fullName evidence="4">DedA family protein</fullName>
    </submittedName>
</protein>
<feature type="domain" description="VTT" evidence="3">
    <location>
        <begin position="43"/>
        <end position="159"/>
    </location>
</feature>
<feature type="transmembrane region" description="Helical" evidence="2">
    <location>
        <begin position="44"/>
        <end position="74"/>
    </location>
</feature>
<accession>A0AAX3MXA0</accession>
<dbReference type="Pfam" id="PF09335">
    <property type="entry name" value="VTT_dom"/>
    <property type="match status" value="1"/>
</dbReference>
<keyword evidence="2" id="KW-0812">Transmembrane</keyword>
<dbReference type="EMBL" id="CP118101">
    <property type="protein sequence ID" value="WDH81887.1"/>
    <property type="molecule type" value="Genomic_DNA"/>
</dbReference>
<dbReference type="Proteomes" id="UP001220962">
    <property type="component" value="Chromosome"/>
</dbReference>
<proteinExistence type="inferred from homology"/>
<feature type="transmembrane region" description="Helical" evidence="2">
    <location>
        <begin position="180"/>
        <end position="197"/>
    </location>
</feature>
<dbReference type="PANTHER" id="PTHR42709">
    <property type="entry name" value="ALKALINE PHOSPHATASE LIKE PROTEIN"/>
    <property type="match status" value="1"/>
</dbReference>
<evidence type="ECO:0000313" key="4">
    <source>
        <dbReference type="EMBL" id="WDH81887.1"/>
    </source>
</evidence>
<feature type="transmembrane region" description="Helical" evidence="2">
    <location>
        <begin position="14"/>
        <end position="32"/>
    </location>
</feature>